<dbReference type="EMBL" id="CP019481">
    <property type="protein sequence ID" value="UQC90419.1"/>
    <property type="molecule type" value="Genomic_DNA"/>
</dbReference>
<dbReference type="Proteomes" id="UP000830671">
    <property type="component" value="Chromosome 9"/>
</dbReference>
<organism evidence="2 3">
    <name type="scientific">Colletotrichum lupini</name>
    <dbReference type="NCBI Taxonomy" id="145971"/>
    <lineage>
        <taxon>Eukaryota</taxon>
        <taxon>Fungi</taxon>
        <taxon>Dikarya</taxon>
        <taxon>Ascomycota</taxon>
        <taxon>Pezizomycotina</taxon>
        <taxon>Sordariomycetes</taxon>
        <taxon>Hypocreomycetidae</taxon>
        <taxon>Glomerellales</taxon>
        <taxon>Glomerellaceae</taxon>
        <taxon>Colletotrichum</taxon>
        <taxon>Colletotrichum acutatum species complex</taxon>
    </lineage>
</organism>
<feature type="region of interest" description="Disordered" evidence="1">
    <location>
        <begin position="56"/>
        <end position="87"/>
    </location>
</feature>
<dbReference type="AlphaFoldDB" id="A0A9Q8T6X1"/>
<feature type="compositionally biased region" description="Pro residues" evidence="1">
    <location>
        <begin position="61"/>
        <end position="71"/>
    </location>
</feature>
<protein>
    <submittedName>
        <fullName evidence="2">Uncharacterized protein</fullName>
    </submittedName>
</protein>
<dbReference type="RefSeq" id="XP_049152020.1">
    <property type="nucleotide sequence ID" value="XM_049294873.1"/>
</dbReference>
<feature type="compositionally biased region" description="Low complexity" evidence="1">
    <location>
        <begin position="72"/>
        <end position="87"/>
    </location>
</feature>
<dbReference type="KEGG" id="clup:CLUP02_15949"/>
<evidence type="ECO:0000256" key="1">
    <source>
        <dbReference type="SAM" id="MobiDB-lite"/>
    </source>
</evidence>
<evidence type="ECO:0000313" key="2">
    <source>
        <dbReference type="EMBL" id="UQC90419.1"/>
    </source>
</evidence>
<dbReference type="GeneID" id="73349883"/>
<sequence length="213" mass="22995">MIPTLPWLNGSGKRQRAATQSALGRAVALACFWLWCGGKHFGSWLALTHFNNQAASSCTNPPLPQSRPQPAPTLTSTSTSTSTSSISTTQTSLQSVKLELANIHFWANLRRGILFPIPAYLPCPTSPPVHLRPGVTADGTPSENTTSTPRYPKIPHHPPLITAYTIPSYSARHFDDGRAFPAATDLTCALPVVIELSDFPSLSLPMLPITDTR</sequence>
<gene>
    <name evidence="2" type="ORF">CLUP02_15949</name>
</gene>
<accession>A0A9Q8T6X1</accession>
<name>A0A9Q8T6X1_9PEZI</name>
<reference evidence="2" key="1">
    <citation type="journal article" date="2021" name="Mol. Plant Microbe Interact.">
        <title>Complete Genome Sequence of the Plant-Pathogenic Fungus Colletotrichum lupini.</title>
        <authorList>
            <person name="Baroncelli R."/>
            <person name="Pensec F."/>
            <person name="Da Lio D."/>
            <person name="Boufleur T."/>
            <person name="Vicente I."/>
            <person name="Sarrocco S."/>
            <person name="Picot A."/>
            <person name="Baraldi E."/>
            <person name="Sukno S."/>
            <person name="Thon M."/>
            <person name="Le Floch G."/>
        </authorList>
    </citation>
    <scope>NUCLEOTIDE SEQUENCE</scope>
    <source>
        <strain evidence="2">IMI 504893</strain>
    </source>
</reference>
<keyword evidence="3" id="KW-1185">Reference proteome</keyword>
<proteinExistence type="predicted"/>
<evidence type="ECO:0000313" key="3">
    <source>
        <dbReference type="Proteomes" id="UP000830671"/>
    </source>
</evidence>